<evidence type="ECO:0000259" key="11">
    <source>
        <dbReference type="PROSITE" id="PS50835"/>
    </source>
</evidence>
<keyword evidence="13" id="KW-1185">Reference proteome</keyword>
<dbReference type="Ensembl" id="ENSHCOT00000012053.1">
    <property type="protein sequence ID" value="ENSHCOP00000001464.1"/>
    <property type="gene ID" value="ENSHCOG00000002428.1"/>
</dbReference>
<evidence type="ECO:0000313" key="12">
    <source>
        <dbReference type="Ensembl" id="ENSHCOP00000001464.1"/>
    </source>
</evidence>
<dbReference type="OrthoDB" id="6431884at2759"/>
<dbReference type="PROSITE" id="PS50835">
    <property type="entry name" value="IG_LIKE"/>
    <property type="match status" value="5"/>
</dbReference>
<dbReference type="OMA" id="HAVNITV"/>
<dbReference type="SMART" id="SM00408">
    <property type="entry name" value="IGc2"/>
    <property type="match status" value="2"/>
</dbReference>
<dbReference type="InterPro" id="IPR013106">
    <property type="entry name" value="Ig_V-set"/>
</dbReference>
<dbReference type="GeneTree" id="ENSGT00940000155838"/>
<keyword evidence="10" id="KW-0732">Signal</keyword>
<dbReference type="GO" id="GO:0005055">
    <property type="term" value="F:laminin receptor activity"/>
    <property type="evidence" value="ECO:0007669"/>
    <property type="project" value="TreeGrafter"/>
</dbReference>
<evidence type="ECO:0000256" key="8">
    <source>
        <dbReference type="ARBA" id="ARBA00023319"/>
    </source>
</evidence>
<dbReference type="PANTHER" id="PTHR11973">
    <property type="entry name" value="CELL SURFACE GLYCOPROTEIN MUC18-RELATED"/>
    <property type="match status" value="1"/>
</dbReference>
<dbReference type="InterPro" id="IPR007110">
    <property type="entry name" value="Ig-like_dom"/>
</dbReference>
<feature type="signal peptide" evidence="10">
    <location>
        <begin position="1"/>
        <end position="23"/>
    </location>
</feature>
<name>A0A3Q3D3E1_HIPCM</name>
<keyword evidence="4 9" id="KW-1133">Transmembrane helix</keyword>
<dbReference type="Pfam" id="PF08205">
    <property type="entry name" value="C2-set_2"/>
    <property type="match status" value="1"/>
</dbReference>
<dbReference type="GO" id="GO:0005886">
    <property type="term" value="C:plasma membrane"/>
    <property type="evidence" value="ECO:0007669"/>
    <property type="project" value="TreeGrafter"/>
</dbReference>
<evidence type="ECO:0000256" key="7">
    <source>
        <dbReference type="ARBA" id="ARBA00023180"/>
    </source>
</evidence>
<evidence type="ECO:0000256" key="3">
    <source>
        <dbReference type="ARBA" id="ARBA00022737"/>
    </source>
</evidence>
<evidence type="ECO:0000256" key="2">
    <source>
        <dbReference type="ARBA" id="ARBA00022692"/>
    </source>
</evidence>
<feature type="domain" description="Ig-like" evidence="11">
    <location>
        <begin position="145"/>
        <end position="249"/>
    </location>
</feature>
<dbReference type="InterPro" id="IPR036179">
    <property type="entry name" value="Ig-like_dom_sf"/>
</dbReference>
<organism evidence="12 13">
    <name type="scientific">Hippocampus comes</name>
    <name type="common">Tiger tail seahorse</name>
    <dbReference type="NCBI Taxonomy" id="109280"/>
    <lineage>
        <taxon>Eukaryota</taxon>
        <taxon>Metazoa</taxon>
        <taxon>Chordata</taxon>
        <taxon>Craniata</taxon>
        <taxon>Vertebrata</taxon>
        <taxon>Euteleostomi</taxon>
        <taxon>Actinopterygii</taxon>
        <taxon>Neopterygii</taxon>
        <taxon>Teleostei</taxon>
        <taxon>Neoteleostei</taxon>
        <taxon>Acanthomorphata</taxon>
        <taxon>Syngnathiaria</taxon>
        <taxon>Syngnathiformes</taxon>
        <taxon>Syngnathoidei</taxon>
        <taxon>Syngnathidae</taxon>
        <taxon>Hippocampus</taxon>
    </lineage>
</organism>
<dbReference type="AlphaFoldDB" id="A0A3Q3D3E1"/>
<keyword evidence="7" id="KW-0325">Glycoprotein</keyword>
<evidence type="ECO:0000256" key="9">
    <source>
        <dbReference type="SAM" id="Phobius"/>
    </source>
</evidence>
<dbReference type="Pfam" id="PF13927">
    <property type="entry name" value="Ig_3"/>
    <property type="match status" value="1"/>
</dbReference>
<keyword evidence="8" id="KW-0393">Immunoglobulin domain</keyword>
<evidence type="ECO:0000256" key="4">
    <source>
        <dbReference type="ARBA" id="ARBA00022989"/>
    </source>
</evidence>
<keyword evidence="3" id="KW-0677">Repeat</keyword>
<feature type="domain" description="Ig-like" evidence="11">
    <location>
        <begin position="352"/>
        <end position="416"/>
    </location>
</feature>
<evidence type="ECO:0000313" key="13">
    <source>
        <dbReference type="Proteomes" id="UP000264820"/>
    </source>
</evidence>
<dbReference type="InterPro" id="IPR013162">
    <property type="entry name" value="CD80_C2-set"/>
</dbReference>
<feature type="domain" description="Ig-like" evidence="11">
    <location>
        <begin position="437"/>
        <end position="476"/>
    </location>
</feature>
<dbReference type="Gene3D" id="2.60.40.10">
    <property type="entry name" value="Immunoglobulins"/>
    <property type="match status" value="5"/>
</dbReference>
<dbReference type="SMART" id="SM00409">
    <property type="entry name" value="IG"/>
    <property type="match status" value="3"/>
</dbReference>
<reference evidence="12" key="2">
    <citation type="submission" date="2025-09" db="UniProtKB">
        <authorList>
            <consortium name="Ensembl"/>
        </authorList>
    </citation>
    <scope>IDENTIFICATION</scope>
</reference>
<dbReference type="InterPro" id="IPR003598">
    <property type="entry name" value="Ig_sub2"/>
</dbReference>
<dbReference type="Proteomes" id="UP000264820">
    <property type="component" value="Unplaced"/>
</dbReference>
<keyword evidence="2 9" id="KW-0812">Transmembrane</keyword>
<protein>
    <submittedName>
        <fullName evidence="12">Cell surface glycoprotein MUC18-like</fullName>
    </submittedName>
</protein>
<feature type="chain" id="PRO_5018577124" evidence="10">
    <location>
        <begin position="24"/>
        <end position="622"/>
    </location>
</feature>
<feature type="transmembrane region" description="Helical" evidence="9">
    <location>
        <begin position="542"/>
        <end position="565"/>
    </location>
</feature>
<feature type="domain" description="Ig-like" evidence="11">
    <location>
        <begin position="257"/>
        <end position="346"/>
    </location>
</feature>
<dbReference type="InterPro" id="IPR013783">
    <property type="entry name" value="Ig-like_fold"/>
</dbReference>
<dbReference type="GeneID" id="109517916"/>
<evidence type="ECO:0000256" key="10">
    <source>
        <dbReference type="SAM" id="SignalP"/>
    </source>
</evidence>
<dbReference type="SUPFAM" id="SSF48726">
    <property type="entry name" value="Immunoglobulin"/>
    <property type="match status" value="4"/>
</dbReference>
<dbReference type="RefSeq" id="XP_019728973.1">
    <property type="nucleotide sequence ID" value="XM_019873414.1"/>
</dbReference>
<dbReference type="Pfam" id="PF07686">
    <property type="entry name" value="V-set"/>
    <property type="match status" value="1"/>
</dbReference>
<evidence type="ECO:0000256" key="6">
    <source>
        <dbReference type="ARBA" id="ARBA00023157"/>
    </source>
</evidence>
<proteinExistence type="predicted"/>
<dbReference type="PANTHER" id="PTHR11973:SF18">
    <property type="entry name" value="CELL SURFACE GLYCOPROTEIN MUC18"/>
    <property type="match status" value="1"/>
</dbReference>
<keyword evidence="5 9" id="KW-0472">Membrane</keyword>
<dbReference type="STRING" id="109280.ENSHCOP00000001464"/>
<dbReference type="CDD" id="cd00096">
    <property type="entry name" value="Ig"/>
    <property type="match status" value="1"/>
</dbReference>
<evidence type="ECO:0000256" key="1">
    <source>
        <dbReference type="ARBA" id="ARBA00004479"/>
    </source>
</evidence>
<reference evidence="12" key="1">
    <citation type="submission" date="2025-08" db="UniProtKB">
        <authorList>
            <consortium name="Ensembl"/>
        </authorList>
    </citation>
    <scope>IDENTIFICATION</scope>
</reference>
<comment type="subcellular location">
    <subcellularLocation>
        <location evidence="1">Membrane</location>
        <topology evidence="1">Single-pass type I membrane protein</topology>
    </subcellularLocation>
</comment>
<evidence type="ECO:0000256" key="5">
    <source>
        <dbReference type="ARBA" id="ARBA00023136"/>
    </source>
</evidence>
<dbReference type="KEGG" id="hcq:109517916"/>
<accession>A0A3Q3D3E1</accession>
<dbReference type="CTD" id="566921"/>
<dbReference type="InterPro" id="IPR003599">
    <property type="entry name" value="Ig_sub"/>
</dbReference>
<feature type="domain" description="Ig-like" evidence="11">
    <location>
        <begin position="23"/>
        <end position="140"/>
    </location>
</feature>
<dbReference type="InterPro" id="IPR051116">
    <property type="entry name" value="Surface_Rcpt/Adhesion_Mol"/>
</dbReference>
<keyword evidence="6" id="KW-1015">Disulfide bond</keyword>
<sequence>MTLRQRGAFFYLFLFLCSRNAWADVEVTMHKNIEVYLGDSVEIPCQYKFYEVDGVPKFVMIQWFVVKNAVTRARARIYYGDDQHQVVDGDTEYTGRIQMTTDQHGTKLTIKKVQLSDQRNFICSVNGLSDGTMERKTYLSVFAPPEAPIIKAVQAGISVTNEMPSTVAACQARNGFPQFNITWYRNNIPLVPSAGRVKVWTGETVESSGLYSAHSTLEYKVLKEDKDANFSCEVSFYVPGAIRTVESISVGITVHYPVTMVELWRESPAGLIKEGDTVELRCQGDGNPTPTFIFSRAREDGADEDLDSRGNVLMLQAVSRRDRGLYRCRLPDGTSHDDVKGEMELNVHYLDPAVVVPKESEAMLKGECLTASCNALSSLKTSMVWYKDSKVVGEGNMLHLQDATYETAGEYVCEVTVPALPTLHTNGSVHIVVHGGPQLVGEEQEVHLKAAVGKTVNLSCEARGHPAPRITWIFDGCQNWHEVFSKSGDHMTHSVVSFAVDSDISAICNTSNDFGIDVRAFNIKAIPLVSSSTHFSPAEGSGVIFVVIILCLLLLGILGSVLYFLHKKGKIPCGRSGKQDISKEKTAKDDIVMEMKDNGIAKSEDAVLLNAVNGDKNGTNEQ</sequence>